<sequence length="73" mass="8425">MSQLTADPAEISRMALRVMELKLEHRDLDIAIARLQASMDHEELSVRRMKKRKLQLKDAIERLESALIPDLDA</sequence>
<reference evidence="3" key="1">
    <citation type="submission" date="2017-01" db="EMBL/GenBank/DDBJ databases">
        <authorList>
            <person name="Varghese N."/>
            <person name="Submissions S."/>
        </authorList>
    </citation>
    <scope>NUCLEOTIDE SEQUENCE [LARGE SCALE GENOMIC DNA]</scope>
    <source>
        <strain evidence="3">UM1</strain>
    </source>
</reference>
<gene>
    <name evidence="2" type="ORF">SAMN05421546_1096</name>
</gene>
<dbReference type="InterPro" id="IPR038444">
    <property type="entry name" value="DUF465_sf"/>
</dbReference>
<dbReference type="AlphaFoldDB" id="A0A1N6RUD5"/>
<evidence type="ECO:0000313" key="3">
    <source>
        <dbReference type="Proteomes" id="UP000241788"/>
    </source>
</evidence>
<feature type="coiled-coil region" evidence="1">
    <location>
        <begin position="32"/>
        <end position="66"/>
    </location>
</feature>
<organism evidence="2 3">
    <name type="scientific">Solilutibacter tolerans</name>
    <dbReference type="NCBI Taxonomy" id="1604334"/>
    <lineage>
        <taxon>Bacteria</taxon>
        <taxon>Pseudomonadati</taxon>
        <taxon>Pseudomonadota</taxon>
        <taxon>Gammaproteobacteria</taxon>
        <taxon>Lysobacterales</taxon>
        <taxon>Lysobacteraceae</taxon>
        <taxon>Solilutibacter</taxon>
    </lineage>
</organism>
<accession>A0A1N6RUD5</accession>
<dbReference type="InterPro" id="IPR007420">
    <property type="entry name" value="DUF465"/>
</dbReference>
<evidence type="ECO:0000313" key="2">
    <source>
        <dbReference type="EMBL" id="SIQ32376.1"/>
    </source>
</evidence>
<dbReference type="STRING" id="1604334.SAMN05421546_1096"/>
<keyword evidence="1" id="KW-0175">Coiled coil</keyword>
<proteinExistence type="predicted"/>
<dbReference type="EMBL" id="FTLW01000002">
    <property type="protein sequence ID" value="SIQ32376.1"/>
    <property type="molecule type" value="Genomic_DNA"/>
</dbReference>
<protein>
    <recommendedName>
        <fullName evidence="4">DUF465 domain-containing protein</fullName>
    </recommendedName>
</protein>
<dbReference type="Proteomes" id="UP000241788">
    <property type="component" value="Unassembled WGS sequence"/>
</dbReference>
<name>A0A1N6RUD5_9GAMM</name>
<keyword evidence="3" id="KW-1185">Reference proteome</keyword>
<dbReference type="RefSeq" id="WP_076586035.1">
    <property type="nucleotide sequence ID" value="NZ_FTLW01000002.1"/>
</dbReference>
<evidence type="ECO:0008006" key="4">
    <source>
        <dbReference type="Google" id="ProtNLM"/>
    </source>
</evidence>
<dbReference type="Pfam" id="PF04325">
    <property type="entry name" value="DUF465"/>
    <property type="match status" value="1"/>
</dbReference>
<evidence type="ECO:0000256" key="1">
    <source>
        <dbReference type="SAM" id="Coils"/>
    </source>
</evidence>
<dbReference type="Gene3D" id="6.10.280.50">
    <property type="match status" value="1"/>
</dbReference>